<proteinExistence type="predicted"/>
<accession>Q021M3</accession>
<evidence type="ECO:0000313" key="1">
    <source>
        <dbReference type="EMBL" id="ABJ84364.1"/>
    </source>
</evidence>
<protein>
    <submittedName>
        <fullName evidence="1">Uncharacterized protein</fullName>
    </submittedName>
</protein>
<name>Q021M3_SOLUE</name>
<sequence>MRRELLGPQDQTVVLAPHALGLPEDPDSIWRAVGRIRSSRTMSGCNRLVQLLNFIVGATLKGEAGYLKETTIGVAVFGRSPDYDPKVDTIVRSQAWRLRAKLKKYYASEGLEDDVIIDLPLGHYVPVFSARPPAAEPEKTENTEKTE</sequence>
<dbReference type="HOGENOM" id="CLU_1766803_0_0_0"/>
<dbReference type="InParanoid" id="Q021M3"/>
<dbReference type="STRING" id="234267.Acid_3391"/>
<dbReference type="KEGG" id="sus:Acid_3391"/>
<dbReference type="EMBL" id="CP000473">
    <property type="protein sequence ID" value="ABJ84364.1"/>
    <property type="molecule type" value="Genomic_DNA"/>
</dbReference>
<dbReference type="AlphaFoldDB" id="Q021M3"/>
<dbReference type="eggNOG" id="COG5616">
    <property type="taxonomic scope" value="Bacteria"/>
</dbReference>
<gene>
    <name evidence="1" type="ordered locus">Acid_3391</name>
</gene>
<reference evidence="1" key="1">
    <citation type="submission" date="2006-10" db="EMBL/GenBank/DDBJ databases">
        <title>Complete sequence of Solibacter usitatus Ellin6076.</title>
        <authorList>
            <consortium name="US DOE Joint Genome Institute"/>
            <person name="Copeland A."/>
            <person name="Lucas S."/>
            <person name="Lapidus A."/>
            <person name="Barry K."/>
            <person name="Detter J.C."/>
            <person name="Glavina del Rio T."/>
            <person name="Hammon N."/>
            <person name="Israni S."/>
            <person name="Dalin E."/>
            <person name="Tice H."/>
            <person name="Pitluck S."/>
            <person name="Thompson L.S."/>
            <person name="Brettin T."/>
            <person name="Bruce D."/>
            <person name="Han C."/>
            <person name="Tapia R."/>
            <person name="Gilna P."/>
            <person name="Schmutz J."/>
            <person name="Larimer F."/>
            <person name="Land M."/>
            <person name="Hauser L."/>
            <person name="Kyrpides N."/>
            <person name="Mikhailova N."/>
            <person name="Janssen P.H."/>
            <person name="Kuske C.R."/>
            <person name="Richardson P."/>
        </authorList>
    </citation>
    <scope>NUCLEOTIDE SEQUENCE</scope>
    <source>
        <strain evidence="1">Ellin6076</strain>
    </source>
</reference>
<organism evidence="1">
    <name type="scientific">Solibacter usitatus (strain Ellin6076)</name>
    <dbReference type="NCBI Taxonomy" id="234267"/>
    <lineage>
        <taxon>Bacteria</taxon>
        <taxon>Pseudomonadati</taxon>
        <taxon>Acidobacteriota</taxon>
        <taxon>Terriglobia</taxon>
        <taxon>Bryobacterales</taxon>
        <taxon>Solibacteraceae</taxon>
        <taxon>Candidatus Solibacter</taxon>
    </lineage>
</organism>